<protein>
    <recommendedName>
        <fullName evidence="7">8-oxoguanine DNA glycosylase/AP lyase</fullName>
    </recommendedName>
    <domain>
        <recommendedName>
            <fullName evidence="7">8-oxoguanine DNA glycosylase</fullName>
            <shortName evidence="7">8-oxoG DNA glycosylase</shortName>
            <ecNumber evidence="7">3.2.2.-</ecNumber>
        </recommendedName>
    </domain>
    <domain>
        <recommendedName>
            <fullName evidence="7">DNA-(apurinic or apyrimidinic site) lyase</fullName>
            <shortName evidence="7">AP lyase</shortName>
            <ecNumber evidence="7">4.2.99.18</ecNumber>
        </recommendedName>
    </domain>
</protein>
<keyword evidence="5 7" id="KW-0511">Multifunctional enzyme</keyword>
<evidence type="ECO:0000256" key="5">
    <source>
        <dbReference type="ARBA" id="ARBA00023268"/>
    </source>
</evidence>
<dbReference type="GO" id="GO:0140078">
    <property type="term" value="F:class I DNA-(apurinic or apyrimidinic site) endonuclease activity"/>
    <property type="evidence" value="ECO:0007669"/>
    <property type="project" value="UniProtKB-EC"/>
</dbReference>
<comment type="caution">
    <text evidence="10">The sequence shown here is derived from an EMBL/GenBank/DDBJ whole genome shotgun (WGS) entry which is preliminary data.</text>
</comment>
<feature type="active site" evidence="7">
    <location>
        <position position="129"/>
    </location>
</feature>
<organism evidence="10">
    <name type="scientific">Caldiarchaeum subterraneum</name>
    <dbReference type="NCBI Taxonomy" id="311458"/>
    <lineage>
        <taxon>Archaea</taxon>
        <taxon>Nitrososphaerota</taxon>
        <taxon>Candidatus Caldarchaeales</taxon>
        <taxon>Candidatus Caldarchaeaceae</taxon>
        <taxon>Candidatus Caldarchaeum</taxon>
    </lineage>
</organism>
<dbReference type="Gene3D" id="1.10.1670.10">
    <property type="entry name" value="Helix-hairpin-Helix base-excision DNA repair enzymes (C-terminal)"/>
    <property type="match status" value="1"/>
</dbReference>
<dbReference type="InterPro" id="IPR003265">
    <property type="entry name" value="HhH-GPD_domain"/>
</dbReference>
<evidence type="ECO:0000256" key="7">
    <source>
        <dbReference type="HAMAP-Rule" id="MF_00241"/>
    </source>
</evidence>
<reference evidence="10" key="1">
    <citation type="journal article" date="2020" name="mSystems">
        <title>Genome- and Community-Level Interaction Insights into Carbon Utilization and Element Cycling Functions of Hydrothermarchaeota in Hydrothermal Sediment.</title>
        <authorList>
            <person name="Zhou Z."/>
            <person name="Liu Y."/>
            <person name="Xu W."/>
            <person name="Pan J."/>
            <person name="Luo Z.H."/>
            <person name="Li M."/>
        </authorList>
    </citation>
    <scope>NUCLEOTIDE SEQUENCE [LARGE SCALE GENOMIC DNA]</scope>
    <source>
        <strain evidence="10">SpSt-613</strain>
        <strain evidence="9">SpSt-669</strain>
    </source>
</reference>
<dbReference type="InterPro" id="IPR023170">
    <property type="entry name" value="HhH_base_excis_C"/>
</dbReference>
<dbReference type="InterPro" id="IPR011257">
    <property type="entry name" value="DNA_glycosylase"/>
</dbReference>
<dbReference type="GO" id="GO:0016799">
    <property type="term" value="F:hydrolase activity, hydrolyzing N-glycosyl compounds"/>
    <property type="evidence" value="ECO:0007669"/>
    <property type="project" value="UniProtKB-UniRule"/>
</dbReference>
<name>A0A7C4I4C6_CALS0</name>
<keyword evidence="2 7" id="KW-0378">Hydrolase</keyword>
<evidence type="ECO:0000256" key="1">
    <source>
        <dbReference type="ARBA" id="ARBA00022763"/>
    </source>
</evidence>
<dbReference type="SMART" id="SM00478">
    <property type="entry name" value="ENDO3c"/>
    <property type="match status" value="1"/>
</dbReference>
<dbReference type="InterPro" id="IPR012092">
    <property type="entry name" value="DNA_glyclase/AP_lyase_Ogg"/>
</dbReference>
<dbReference type="AlphaFoldDB" id="A0A7C4I4C6"/>
<evidence type="ECO:0000256" key="3">
    <source>
        <dbReference type="ARBA" id="ARBA00023204"/>
    </source>
</evidence>
<comment type="catalytic activity">
    <reaction evidence="7">
        <text>2'-deoxyribonucleotide-(2'-deoxyribose 5'-phosphate)-2'-deoxyribonucleotide-DNA = a 3'-end 2'-deoxyribonucleotide-(2,3-dehydro-2,3-deoxyribose 5'-phosphate)-DNA + a 5'-end 5'-phospho-2'-deoxyribonucleoside-DNA + H(+)</text>
        <dbReference type="Rhea" id="RHEA:66592"/>
        <dbReference type="Rhea" id="RHEA-COMP:13180"/>
        <dbReference type="Rhea" id="RHEA-COMP:16897"/>
        <dbReference type="Rhea" id="RHEA-COMP:17067"/>
        <dbReference type="ChEBI" id="CHEBI:15378"/>
        <dbReference type="ChEBI" id="CHEBI:136412"/>
        <dbReference type="ChEBI" id="CHEBI:157695"/>
        <dbReference type="ChEBI" id="CHEBI:167181"/>
        <dbReference type="EC" id="4.2.99.18"/>
    </reaction>
</comment>
<dbReference type="SUPFAM" id="SSF48150">
    <property type="entry name" value="DNA-glycosylase"/>
    <property type="match status" value="1"/>
</dbReference>
<evidence type="ECO:0000256" key="6">
    <source>
        <dbReference type="ARBA" id="ARBA00023295"/>
    </source>
</evidence>
<comment type="similarity">
    <text evidence="7">Belongs to the type-2 OGG1 family.</text>
</comment>
<proteinExistence type="inferred from homology"/>
<evidence type="ECO:0000259" key="8">
    <source>
        <dbReference type="SMART" id="SM00478"/>
    </source>
</evidence>
<accession>A0A7C4I4C6</accession>
<feature type="active site" evidence="7">
    <location>
        <position position="147"/>
    </location>
</feature>
<dbReference type="HAMAP" id="MF_00241">
    <property type="entry name" value="Ogg"/>
    <property type="match status" value="1"/>
</dbReference>
<feature type="site" description="Important for guanine/8-oxoguanine distinction" evidence="7">
    <location>
        <position position="207"/>
    </location>
</feature>
<dbReference type="GO" id="GO:0006284">
    <property type="term" value="P:base-excision repair"/>
    <property type="evidence" value="ECO:0007669"/>
    <property type="project" value="UniProtKB-UniRule"/>
</dbReference>
<keyword evidence="3 7" id="KW-0234">DNA repair</keyword>
<dbReference type="Pfam" id="PF22175">
    <property type="entry name" value="Ogg-HhH"/>
    <property type="match status" value="1"/>
</dbReference>
<comment type="function">
    <text evidence="7">Catalyzes the excision of an oxidatively damaged form of guanine (7,8-dihydro-8-oxoguanine = 8-oxoG) from DNA. Also cleaves the DNA backbone at apurinic/apyrimidinic sites (AP sites).</text>
</comment>
<dbReference type="EMBL" id="DTAD01000081">
    <property type="protein sequence ID" value="HGN90953.1"/>
    <property type="molecule type" value="Genomic_DNA"/>
</dbReference>
<dbReference type="EC" id="4.2.99.18" evidence="7"/>
<keyword evidence="6 7" id="KW-0326">Glycosidase</keyword>
<dbReference type="Gene3D" id="1.10.340.30">
    <property type="entry name" value="Hypothetical protein, domain 2"/>
    <property type="match status" value="1"/>
</dbReference>
<keyword evidence="1 7" id="KW-0227">DNA damage</keyword>
<evidence type="ECO:0000256" key="2">
    <source>
        <dbReference type="ARBA" id="ARBA00022801"/>
    </source>
</evidence>
<evidence type="ECO:0000313" key="10">
    <source>
        <dbReference type="EMBL" id="HGN90953.1"/>
    </source>
</evidence>
<dbReference type="EMBL" id="DTCM01000058">
    <property type="protein sequence ID" value="HGL40867.1"/>
    <property type="molecule type" value="Genomic_DNA"/>
</dbReference>
<gene>
    <name evidence="7" type="primary">ogg</name>
    <name evidence="10" type="ORF">ENT82_07530</name>
    <name evidence="9" type="ORF">ENU43_04295</name>
</gene>
<keyword evidence="4 7" id="KW-0456">Lyase</keyword>
<evidence type="ECO:0000313" key="9">
    <source>
        <dbReference type="EMBL" id="HGL40867.1"/>
    </source>
</evidence>
<sequence length="207" mass="23691">MKTSAILSKLPLYQDEIGVVVQQFRRNFFDDDKILEELVYCLCTPQTKALSALNAVEKLFGDRVLWRGEVSMIESVLRSSGVRFHRTKARHIVEALKGFDDVLAVVRSGRSHEEIRRFLVNDVLGMGMKEASHFLRNIGFDGLAILDRHILRYMAANGIINKIEYPYSYGRYLDYERKFVNHAEKIGLTPAELDLLIWASATGRVVK</sequence>
<dbReference type="EC" id="3.2.2.-" evidence="7"/>
<evidence type="ECO:0000256" key="4">
    <source>
        <dbReference type="ARBA" id="ARBA00023239"/>
    </source>
</evidence>
<feature type="domain" description="HhH-GPD" evidence="8">
    <location>
        <begin position="43"/>
        <end position="202"/>
    </location>
</feature>